<dbReference type="EMBL" id="JACIDX010000002">
    <property type="protein sequence ID" value="MBB3953786.1"/>
    <property type="molecule type" value="Genomic_DNA"/>
</dbReference>
<evidence type="ECO:0000256" key="3">
    <source>
        <dbReference type="ARBA" id="ARBA00022723"/>
    </source>
</evidence>
<dbReference type="AlphaFoldDB" id="A0A7W6G502"/>
<keyword evidence="2" id="KW-0719">Serine esterase</keyword>
<protein>
    <submittedName>
        <fullName evidence="9">Pimeloyl-ACP methyl ester carboxylesterase</fullName>
    </submittedName>
</protein>
<evidence type="ECO:0000256" key="5">
    <source>
        <dbReference type="ARBA" id="ARBA00022801"/>
    </source>
</evidence>
<dbReference type="SUPFAM" id="SSF53474">
    <property type="entry name" value="alpha/beta-Hydrolases"/>
    <property type="match status" value="1"/>
</dbReference>
<feature type="chain" id="PRO_5031011633" evidence="8">
    <location>
        <begin position="24"/>
        <end position="506"/>
    </location>
</feature>
<keyword evidence="6" id="KW-0106">Calcium</keyword>
<dbReference type="PANTHER" id="PTHR33938:SF15">
    <property type="entry name" value="FERULOYL ESTERASE B-RELATED"/>
    <property type="match status" value="1"/>
</dbReference>
<evidence type="ECO:0000256" key="7">
    <source>
        <dbReference type="ARBA" id="ARBA00023157"/>
    </source>
</evidence>
<dbReference type="GO" id="GO:0052689">
    <property type="term" value="F:carboxylic ester hydrolase activity"/>
    <property type="evidence" value="ECO:0007669"/>
    <property type="project" value="UniProtKB-KW"/>
</dbReference>
<organism evidence="9 10">
    <name type="scientific">Novosphingobium sediminicola</name>
    <dbReference type="NCBI Taxonomy" id="563162"/>
    <lineage>
        <taxon>Bacteria</taxon>
        <taxon>Pseudomonadati</taxon>
        <taxon>Pseudomonadota</taxon>
        <taxon>Alphaproteobacteria</taxon>
        <taxon>Sphingomonadales</taxon>
        <taxon>Sphingomonadaceae</taxon>
        <taxon>Novosphingobium</taxon>
    </lineage>
</organism>
<comment type="similarity">
    <text evidence="1">Belongs to the tannase family.</text>
</comment>
<reference evidence="9 10" key="1">
    <citation type="submission" date="2020-08" db="EMBL/GenBank/DDBJ databases">
        <title>Genomic Encyclopedia of Type Strains, Phase IV (KMG-IV): sequencing the most valuable type-strain genomes for metagenomic binning, comparative biology and taxonomic classification.</title>
        <authorList>
            <person name="Goeker M."/>
        </authorList>
    </citation>
    <scope>NUCLEOTIDE SEQUENCE [LARGE SCALE GENOMIC DNA]</scope>
    <source>
        <strain evidence="9 10">DSM 27057</strain>
    </source>
</reference>
<dbReference type="InterPro" id="IPR029058">
    <property type="entry name" value="AB_hydrolase_fold"/>
</dbReference>
<evidence type="ECO:0000256" key="2">
    <source>
        <dbReference type="ARBA" id="ARBA00022487"/>
    </source>
</evidence>
<sequence>MKVLNRLLAASLLSLGMATSAHAATSCDVAVKSALPKGEILSGVIVAKGGFVPPAGAGGNPAAFRDLPSFCRVEARLFPSPDSDIRVELWVPLDGWNNRLQMLGNGAYSANIQYGDLAIGLAKGYAVVAGNTGHTNDHNGDFWVGHPEKATDWQTRAVHETVVAAKQILAAMAGAALRFTYWNSCSTGGRQGWMAAQYFPDDFDGLAIGDPANPMTRLQANSIYITQALNKTPESFIPAPKWQMIHDTVLKACDAKDGLADGLVENPLACGFDPKKLLCKAGDAEICLTAPQLAALTAITQGSRNPRTGEQLYPGYPLGARLLPGPIAGKTPDTSAPITFRMLFNDPSWDYHSFDFDKDTARADELGRGRMNAVEPERLAALFARGGKILTYHGWDDSAISPLIAIKLYQDALAANGAKAVDGIRLFMIPAKGHCGNPFDQMEPLVKWVEQGIAPQTITVSYKQTGPDGQAQERLHPVCAYPKVAHYTGKGGPDDVASFACVAQKS</sequence>
<name>A0A7W6G502_9SPHN</name>
<keyword evidence="4 8" id="KW-0732">Signal</keyword>
<evidence type="ECO:0000256" key="8">
    <source>
        <dbReference type="SAM" id="SignalP"/>
    </source>
</evidence>
<evidence type="ECO:0000256" key="4">
    <source>
        <dbReference type="ARBA" id="ARBA00022729"/>
    </source>
</evidence>
<dbReference type="PANTHER" id="PTHR33938">
    <property type="entry name" value="FERULOYL ESTERASE B-RELATED"/>
    <property type="match status" value="1"/>
</dbReference>
<evidence type="ECO:0000313" key="9">
    <source>
        <dbReference type="EMBL" id="MBB3953786.1"/>
    </source>
</evidence>
<dbReference type="PROSITE" id="PS51257">
    <property type="entry name" value="PROKAR_LIPOPROTEIN"/>
    <property type="match status" value="1"/>
</dbReference>
<evidence type="ECO:0000256" key="1">
    <source>
        <dbReference type="ARBA" id="ARBA00006249"/>
    </source>
</evidence>
<feature type="signal peptide" evidence="8">
    <location>
        <begin position="1"/>
        <end position="23"/>
    </location>
</feature>
<keyword evidence="5" id="KW-0378">Hydrolase</keyword>
<gene>
    <name evidence="9" type="ORF">GGR38_000713</name>
</gene>
<dbReference type="GO" id="GO:0046872">
    <property type="term" value="F:metal ion binding"/>
    <property type="evidence" value="ECO:0007669"/>
    <property type="project" value="UniProtKB-KW"/>
</dbReference>
<accession>A0A7W6G502</accession>
<keyword evidence="10" id="KW-1185">Reference proteome</keyword>
<dbReference type="InterPro" id="IPR011118">
    <property type="entry name" value="Tannase/feruloyl_esterase"/>
</dbReference>
<dbReference type="Proteomes" id="UP000548867">
    <property type="component" value="Unassembled WGS sequence"/>
</dbReference>
<keyword evidence="3" id="KW-0479">Metal-binding</keyword>
<comment type="caution">
    <text evidence="9">The sequence shown here is derived from an EMBL/GenBank/DDBJ whole genome shotgun (WGS) entry which is preliminary data.</text>
</comment>
<dbReference type="RefSeq" id="WP_183622704.1">
    <property type="nucleotide sequence ID" value="NZ_JACIDX010000002.1"/>
</dbReference>
<keyword evidence="7" id="KW-1015">Disulfide bond</keyword>
<proteinExistence type="inferred from homology"/>
<evidence type="ECO:0000313" key="10">
    <source>
        <dbReference type="Proteomes" id="UP000548867"/>
    </source>
</evidence>
<dbReference type="Pfam" id="PF07519">
    <property type="entry name" value="Tannase"/>
    <property type="match status" value="1"/>
</dbReference>
<evidence type="ECO:0000256" key="6">
    <source>
        <dbReference type="ARBA" id="ARBA00022837"/>
    </source>
</evidence>